<reference evidence="1 2" key="1">
    <citation type="journal article" date="2017" name="Curr. Biol.">
        <title>Genome architecture and evolution of a unichromosomal asexual nematode.</title>
        <authorList>
            <person name="Fradin H."/>
            <person name="Zegar C."/>
            <person name="Gutwein M."/>
            <person name="Lucas J."/>
            <person name="Kovtun M."/>
            <person name="Corcoran D."/>
            <person name="Baugh L.R."/>
            <person name="Kiontke K."/>
            <person name="Gunsalus K."/>
            <person name="Fitch D.H."/>
            <person name="Piano F."/>
        </authorList>
    </citation>
    <scope>NUCLEOTIDE SEQUENCE [LARGE SCALE GENOMIC DNA]</scope>
    <source>
        <strain evidence="1">PF1309</strain>
    </source>
</reference>
<comment type="caution">
    <text evidence="1">The sequence shown here is derived from an EMBL/GenBank/DDBJ whole genome shotgun (WGS) entry which is preliminary data.</text>
</comment>
<protein>
    <submittedName>
        <fullName evidence="1">Uncharacterized protein</fullName>
    </submittedName>
</protein>
<dbReference type="EMBL" id="LIAE01010359">
    <property type="protein sequence ID" value="PAV62508.1"/>
    <property type="molecule type" value="Genomic_DNA"/>
</dbReference>
<organism evidence="1 2">
    <name type="scientific">Diploscapter pachys</name>
    <dbReference type="NCBI Taxonomy" id="2018661"/>
    <lineage>
        <taxon>Eukaryota</taxon>
        <taxon>Metazoa</taxon>
        <taxon>Ecdysozoa</taxon>
        <taxon>Nematoda</taxon>
        <taxon>Chromadorea</taxon>
        <taxon>Rhabditida</taxon>
        <taxon>Rhabditina</taxon>
        <taxon>Rhabditomorpha</taxon>
        <taxon>Rhabditoidea</taxon>
        <taxon>Rhabditidae</taxon>
        <taxon>Diploscapter</taxon>
    </lineage>
</organism>
<sequence>MDGEFDDKRLLQDDIGEDLFLHDKSIEVPWTQALHAPTHSAAQNSDRRICTVLLIPSVMSTLDRKQAAHMLAPFGSIAIPHSQHATRAAEGSIFMGCMSLKTNKF</sequence>
<evidence type="ECO:0000313" key="1">
    <source>
        <dbReference type="EMBL" id="PAV62508.1"/>
    </source>
</evidence>
<accession>A0A2A2JLC4</accession>
<gene>
    <name evidence="1" type="ORF">WR25_00138</name>
</gene>
<keyword evidence="2" id="KW-1185">Reference proteome</keyword>
<name>A0A2A2JLC4_9BILA</name>
<evidence type="ECO:0000313" key="2">
    <source>
        <dbReference type="Proteomes" id="UP000218231"/>
    </source>
</evidence>
<dbReference type="Proteomes" id="UP000218231">
    <property type="component" value="Unassembled WGS sequence"/>
</dbReference>
<proteinExistence type="predicted"/>
<dbReference type="AlphaFoldDB" id="A0A2A2JLC4"/>